<evidence type="ECO:0008006" key="4">
    <source>
        <dbReference type="Google" id="ProtNLM"/>
    </source>
</evidence>
<proteinExistence type="predicted"/>
<protein>
    <recommendedName>
        <fullName evidence="4">Conjugal transfer protein TraD</fullName>
    </recommendedName>
</protein>
<dbReference type="PATRIC" id="fig|1121022.4.peg.2594"/>
<gene>
    <name evidence="2" type="ORF">ABENE_12775</name>
</gene>
<keyword evidence="3" id="KW-1185">Reference proteome</keyword>
<dbReference type="STRING" id="1121022.GCA_000376105_03205"/>
<accession>V4PPP9</accession>
<dbReference type="EMBL" id="AWGB01000025">
    <property type="protein sequence ID" value="ESQ90246.1"/>
    <property type="molecule type" value="Genomic_DNA"/>
</dbReference>
<feature type="region of interest" description="Disordered" evidence="1">
    <location>
        <begin position="71"/>
        <end position="114"/>
    </location>
</feature>
<dbReference type="Proteomes" id="UP000017837">
    <property type="component" value="Unassembled WGS sequence"/>
</dbReference>
<dbReference type="InterPro" id="IPR009444">
    <property type="entry name" value="Conjugal_tfr_TraD_a-type"/>
</dbReference>
<evidence type="ECO:0000256" key="1">
    <source>
        <dbReference type="SAM" id="MobiDB-lite"/>
    </source>
</evidence>
<sequence length="114" mass="12330">MQEMAMRKPRDFDAELKALNDRARMLKDRKIRQLGELVIATGADALDIDTLAGGLLAMVKDTKAERKEGLRKSGAAFFRGGGQDEAGRGPETNPAATAEADGLTQPFELKPSEN</sequence>
<evidence type="ECO:0000313" key="2">
    <source>
        <dbReference type="EMBL" id="ESQ90246.1"/>
    </source>
</evidence>
<evidence type="ECO:0000313" key="3">
    <source>
        <dbReference type="Proteomes" id="UP000017837"/>
    </source>
</evidence>
<comment type="caution">
    <text evidence="2">The sequence shown here is derived from an EMBL/GenBank/DDBJ whole genome shotgun (WGS) entry which is preliminary data.</text>
</comment>
<dbReference type="Pfam" id="PF06412">
    <property type="entry name" value="TraD"/>
    <property type="match status" value="1"/>
</dbReference>
<dbReference type="eggNOG" id="ENOG50331BD">
    <property type="taxonomic scope" value="Bacteria"/>
</dbReference>
<dbReference type="AlphaFoldDB" id="V4PPP9"/>
<reference evidence="2 3" key="1">
    <citation type="journal article" date="2014" name="Nature">
        <title>Sequential evolution of bacterial morphology by co-option of a developmental regulator.</title>
        <authorList>
            <person name="Jiang C."/>
            <person name="Brown P.J."/>
            <person name="Ducret A."/>
            <person name="Brun Y.V."/>
        </authorList>
    </citation>
    <scope>NUCLEOTIDE SEQUENCE [LARGE SCALE GENOMIC DNA]</scope>
    <source>
        <strain evidence="2 3">DSM 16100</strain>
    </source>
</reference>
<organism evidence="2 3">
    <name type="scientific">Asticcacaulis benevestitus DSM 16100 = ATCC BAA-896</name>
    <dbReference type="NCBI Taxonomy" id="1121022"/>
    <lineage>
        <taxon>Bacteria</taxon>
        <taxon>Pseudomonadati</taxon>
        <taxon>Pseudomonadota</taxon>
        <taxon>Alphaproteobacteria</taxon>
        <taxon>Caulobacterales</taxon>
        <taxon>Caulobacteraceae</taxon>
        <taxon>Asticcacaulis</taxon>
    </lineage>
</organism>
<name>V4PPP9_9CAUL</name>